<feature type="region of interest" description="Disordered" evidence="2">
    <location>
        <begin position="179"/>
        <end position="209"/>
    </location>
</feature>
<dbReference type="InterPro" id="IPR001375">
    <property type="entry name" value="Peptidase_S9_cat"/>
</dbReference>
<dbReference type="GO" id="GO:0004252">
    <property type="term" value="F:serine-type endopeptidase activity"/>
    <property type="evidence" value="ECO:0007669"/>
    <property type="project" value="TreeGrafter"/>
</dbReference>
<dbReference type="SUPFAM" id="SSF69304">
    <property type="entry name" value="Tricorn protease N-terminal domain"/>
    <property type="match status" value="1"/>
</dbReference>
<dbReference type="InterPro" id="IPR029058">
    <property type="entry name" value="AB_hydrolase_fold"/>
</dbReference>
<dbReference type="Gene3D" id="3.40.50.1820">
    <property type="entry name" value="alpha/beta hydrolase"/>
    <property type="match status" value="1"/>
</dbReference>
<evidence type="ECO:0000256" key="1">
    <source>
        <dbReference type="ARBA" id="ARBA00022801"/>
    </source>
</evidence>
<keyword evidence="1" id="KW-0378">Hydrolase</keyword>
<proteinExistence type="predicted"/>
<dbReference type="STRING" id="405671.SAMN05421827_109191"/>
<dbReference type="Proteomes" id="UP000199643">
    <property type="component" value="Unassembled WGS sequence"/>
</dbReference>
<dbReference type="SUPFAM" id="SSF53474">
    <property type="entry name" value="alpha/beta-Hydrolases"/>
    <property type="match status" value="1"/>
</dbReference>
<dbReference type="PANTHER" id="PTHR42776:SF27">
    <property type="entry name" value="DIPEPTIDYL PEPTIDASE FAMILY MEMBER 6"/>
    <property type="match status" value="1"/>
</dbReference>
<dbReference type="Pfam" id="PF00326">
    <property type="entry name" value="Peptidase_S9"/>
    <property type="match status" value="1"/>
</dbReference>
<protein>
    <submittedName>
        <fullName evidence="4">Dipeptidyl aminopeptidase/acylaminoacyl peptidase</fullName>
    </submittedName>
</protein>
<dbReference type="AlphaFoldDB" id="A0A1G7WEP4"/>
<keyword evidence="4" id="KW-0645">Protease</keyword>
<evidence type="ECO:0000313" key="5">
    <source>
        <dbReference type="Proteomes" id="UP000199643"/>
    </source>
</evidence>
<sequence length="977" mass="110345">MVYKFPNKPKISNFRRLNLNQQTNSFKMQKRLTVILFFVVSIAYAQKKPLNHSVYDTWESVGAKQLSNNGQWAMYSILQQDGDARLYLTNIKTNNKINIPRGMNAQFSNDSKFAAFNIRPLNKDLRQAKIKKKKPDELPKDSLGIVNLTTNAVIKVPRVKSFKFPEDGTGVLAYLNEKPDTAQKATKPAEKKDGETDFADDEPAGKTKTEEGTDLVVKNLIIGTDKTYKFVTDYYFSKDGKQLIFTCSGSKKDKMAPQGVFLLNTEKGILKTLIKGKGSFKNFTFDEESEHVAFVGEQSPEKQEIKNYNIYYNSLTIDTAQILVDFDMPGLPEKWSVNGDGKITFSKDGKKLFFGISPIKKPKDTTIVDFEVAKVDVWNYKDDYLQPMQLKNAEKDSKKSYLSVIDVYSSDPKVIPLTDVKLPEANIIAEGDAAQVLASTDYGRRIESQWSGSTSKDYYLVDTKNGQKKKIIENLNGYALASPAGNYILYFDRKSGSWNTYQIATGKVTVLTAGLTEKFVDEENDVPDLPSAYGLATWIEGDKAVLINDKYDIWSFSPGGKSAPKNITAGFGRANNITFRYENVKPDKIERNANKFVKANELVWLSAFNNLTKENGFYRTNVGSTKAPELVVMAKFKYANLTKAKDADLYIYDKANYVESPNVYITTDFKTETKLSNTNPQQKDYNWGTAELVKWTTPKGYKAEGILYKPENFDPNKKYPMIAYFYEKLTDGLYTYQAPAPTPSRLNISYFVSNGYLVFAPDISYEAGHPGKSAVEYINSGVESLKKNSWVDGNKIGIQGQSWGGYQVAYLITQNNMYAAAWAGAPVVNMTSAYGGIRWETGMNRQFQYEKTQSRIGATLWEKPELYIENSPLFMLPRVNTPVVIMANDADGAVPWYQGIEMFTALRRLGKPVWMLNYNGEAHNLVQRQNRKDIQIREQQFFDYYLKGAKAPAWMTSGIPATEKGKTWGFELTDDKP</sequence>
<reference evidence="5" key="1">
    <citation type="submission" date="2016-10" db="EMBL/GenBank/DDBJ databases">
        <authorList>
            <person name="Varghese N."/>
            <person name="Submissions S."/>
        </authorList>
    </citation>
    <scope>NUCLEOTIDE SEQUENCE [LARGE SCALE GENOMIC DNA]</scope>
    <source>
        <strain evidence="5">DSM 17933</strain>
    </source>
</reference>
<evidence type="ECO:0000313" key="4">
    <source>
        <dbReference type="EMBL" id="SDG69630.1"/>
    </source>
</evidence>
<accession>A0A1G7WEP4</accession>
<dbReference type="EMBL" id="FNCH01000009">
    <property type="protein sequence ID" value="SDG69630.1"/>
    <property type="molecule type" value="Genomic_DNA"/>
</dbReference>
<keyword evidence="5" id="KW-1185">Reference proteome</keyword>
<dbReference type="GO" id="GO:0004177">
    <property type="term" value="F:aminopeptidase activity"/>
    <property type="evidence" value="ECO:0007669"/>
    <property type="project" value="UniProtKB-KW"/>
</dbReference>
<dbReference type="PANTHER" id="PTHR42776">
    <property type="entry name" value="SERINE PEPTIDASE S9 FAMILY MEMBER"/>
    <property type="match status" value="1"/>
</dbReference>
<dbReference type="GO" id="GO:0006508">
    <property type="term" value="P:proteolysis"/>
    <property type="evidence" value="ECO:0007669"/>
    <property type="project" value="InterPro"/>
</dbReference>
<organism evidence="4 5">
    <name type="scientific">Pedobacter terrae</name>
    <dbReference type="NCBI Taxonomy" id="405671"/>
    <lineage>
        <taxon>Bacteria</taxon>
        <taxon>Pseudomonadati</taxon>
        <taxon>Bacteroidota</taxon>
        <taxon>Sphingobacteriia</taxon>
        <taxon>Sphingobacteriales</taxon>
        <taxon>Sphingobacteriaceae</taxon>
        <taxon>Pedobacter</taxon>
    </lineage>
</organism>
<gene>
    <name evidence="4" type="ORF">SAMN05421827_109191</name>
</gene>
<name>A0A1G7WEP4_9SPHI</name>
<keyword evidence="4" id="KW-0031">Aminopeptidase</keyword>
<evidence type="ECO:0000256" key="2">
    <source>
        <dbReference type="SAM" id="MobiDB-lite"/>
    </source>
</evidence>
<feature type="compositionally biased region" description="Basic and acidic residues" evidence="2">
    <location>
        <begin position="179"/>
        <end position="195"/>
    </location>
</feature>
<evidence type="ECO:0000259" key="3">
    <source>
        <dbReference type="Pfam" id="PF00326"/>
    </source>
</evidence>
<feature type="domain" description="Peptidase S9 prolyl oligopeptidase catalytic" evidence="3">
    <location>
        <begin position="769"/>
        <end position="947"/>
    </location>
</feature>